<feature type="domain" description="N,N-dimethylformamidase beta subunit-like C-terminal" evidence="3">
    <location>
        <begin position="126"/>
        <end position="490"/>
    </location>
</feature>
<dbReference type="Proteomes" id="UP001162734">
    <property type="component" value="Chromosome"/>
</dbReference>
<keyword evidence="5" id="KW-1185">Reference proteome</keyword>
<evidence type="ECO:0000256" key="2">
    <source>
        <dbReference type="SAM" id="SignalP"/>
    </source>
</evidence>
<proteinExistence type="predicted"/>
<dbReference type="Pfam" id="PF20254">
    <property type="entry name" value="DMFA2_C"/>
    <property type="match status" value="1"/>
</dbReference>
<dbReference type="EMBL" id="AP025592">
    <property type="protein sequence ID" value="BDG09426.1"/>
    <property type="molecule type" value="Genomic_DNA"/>
</dbReference>
<dbReference type="PANTHER" id="PTHR46388:SF2">
    <property type="entry name" value="NHL REPEAT-CONTAINING PROTEIN 2"/>
    <property type="match status" value="1"/>
</dbReference>
<name>A0ABM7XC64_9BACT</name>
<evidence type="ECO:0000256" key="1">
    <source>
        <dbReference type="SAM" id="MobiDB-lite"/>
    </source>
</evidence>
<reference evidence="5" key="1">
    <citation type="journal article" date="2022" name="Int. J. Syst. Evol. Microbiol.">
        <title>Anaeromyxobacter oryzae sp. nov., Anaeromyxobacter diazotrophicus sp. nov. and Anaeromyxobacter paludicola sp. nov., isolated from paddy soils.</title>
        <authorList>
            <person name="Itoh H."/>
            <person name="Xu Z."/>
            <person name="Mise K."/>
            <person name="Masuda Y."/>
            <person name="Ushijima N."/>
            <person name="Hayakawa C."/>
            <person name="Shiratori Y."/>
            <person name="Senoo K."/>
        </authorList>
    </citation>
    <scope>NUCLEOTIDE SEQUENCE [LARGE SCALE GENOMIC DNA]</scope>
    <source>
        <strain evidence="5">Red630</strain>
    </source>
</reference>
<dbReference type="PROSITE" id="PS51257">
    <property type="entry name" value="PROKAR_LIPOPROTEIN"/>
    <property type="match status" value="1"/>
</dbReference>
<dbReference type="InterPro" id="IPR011042">
    <property type="entry name" value="6-blade_b-propeller_TolB-like"/>
</dbReference>
<dbReference type="Gene3D" id="2.120.10.30">
    <property type="entry name" value="TolB, C-terminal domain"/>
    <property type="match status" value="2"/>
</dbReference>
<gene>
    <name evidence="4" type="ORF">AMPC_25390</name>
</gene>
<dbReference type="InterPro" id="IPR046540">
    <property type="entry name" value="DMFA2_C"/>
</dbReference>
<dbReference type="RefSeq" id="WP_248341581.1">
    <property type="nucleotide sequence ID" value="NZ_AP025592.1"/>
</dbReference>
<protein>
    <recommendedName>
        <fullName evidence="3">N,N-dimethylformamidase beta subunit-like C-terminal domain-containing protein</fullName>
    </recommendedName>
</protein>
<dbReference type="SUPFAM" id="SSF101898">
    <property type="entry name" value="NHL repeat"/>
    <property type="match status" value="1"/>
</dbReference>
<organism evidence="4 5">
    <name type="scientific">Anaeromyxobacter paludicola</name>
    <dbReference type="NCBI Taxonomy" id="2918171"/>
    <lineage>
        <taxon>Bacteria</taxon>
        <taxon>Pseudomonadati</taxon>
        <taxon>Myxococcota</taxon>
        <taxon>Myxococcia</taxon>
        <taxon>Myxococcales</taxon>
        <taxon>Cystobacterineae</taxon>
        <taxon>Anaeromyxobacteraceae</taxon>
        <taxon>Anaeromyxobacter</taxon>
    </lineage>
</organism>
<dbReference type="PANTHER" id="PTHR46388">
    <property type="entry name" value="NHL REPEAT-CONTAINING PROTEIN 2"/>
    <property type="match status" value="1"/>
</dbReference>
<feature type="signal peptide" evidence="2">
    <location>
        <begin position="1"/>
        <end position="24"/>
    </location>
</feature>
<accession>A0ABM7XC64</accession>
<feature type="region of interest" description="Disordered" evidence="1">
    <location>
        <begin position="25"/>
        <end position="75"/>
    </location>
</feature>
<sequence length="862" mass="86933">MRPPALAAAWLAALLALAACGSSARPVTSNGGTDGGTDAGSDGGPDGGSLTCGDGGPCERTWPPSRPGYASPIPAENALAGDATWSNGTASWRSGRFDAYLDRSSARGGERVQVMATSDAAHQARWALYRFGWYGGAGARKVLEGGPLPVSPQPPCPPDPTTGLVRCAWPAAFAVDVPADAVSGIYGLKLTRDDGAVGFAPLVVVDGRPADLQVQAAVQTAQAYNGYGGESLYRDDSAKVPGGLATVVSFDRPYDRGAGMGAMWDGEVRFAQFLERHGYDATYSTNPAAVAGGLAGLTRTGAFLSVWHDEYWAGEERTLLEQARDAGVPVLFFGANAGYWKARPGDFAGAANPRTLTCYKANPAADPVQDASRTGRFRDPVIGLPEQSLTGAMYESFTILQSPFVVKDATSWLFAGTGLAPGDAVAMLVGYEYDRVFSGFDVPAGTAVLAESPLVDGEGKPGLAQAVAYRAGSGALVFDAATIGWTRGLDPLSTVHDARVERMTANVLAQALGLPVPDALAAPAPPAAPAPQGPFAASVATVATGLPQPTGVARLPSGVLAVASPAANQIFQVQPGGAVSVLAGDGQPSKDPRFDNQPAATARFNQPTGVWAEADGSLLVADANNGAIRRIGTDPARTVSTIAGTFGVKGFADGPALQARFRMPTALLRDPVTGDLLIADTGNARIRRLDAAGTVSTLVGAAGGGNLDGPAATARIGAPTALAAGPDGRIYFVDSAARALKAIGRDAARTVTTLAGGAGEGTQGAADGTGDVALLAPQGGAAWAGGALVLSDPGNFRLRAVAPGATAAASSVHTVAGTGRTGNADGPGGQASFGLPLGLAVGPDGTLYVADGAAGAVRAVRF</sequence>
<evidence type="ECO:0000313" key="5">
    <source>
        <dbReference type="Proteomes" id="UP001162734"/>
    </source>
</evidence>
<evidence type="ECO:0000313" key="4">
    <source>
        <dbReference type="EMBL" id="BDG09426.1"/>
    </source>
</evidence>
<evidence type="ECO:0000259" key="3">
    <source>
        <dbReference type="Pfam" id="PF20254"/>
    </source>
</evidence>
<feature type="chain" id="PRO_5047433946" description="N,N-dimethylformamidase beta subunit-like C-terminal domain-containing protein" evidence="2">
    <location>
        <begin position="25"/>
        <end position="862"/>
    </location>
</feature>
<feature type="compositionally biased region" description="Gly residues" evidence="1">
    <location>
        <begin position="32"/>
        <end position="47"/>
    </location>
</feature>
<keyword evidence="2" id="KW-0732">Signal</keyword>